<dbReference type="OrthoDB" id="433738at2759"/>
<evidence type="ECO:0000256" key="2">
    <source>
        <dbReference type="ARBA" id="ARBA00022803"/>
    </source>
</evidence>
<dbReference type="GO" id="GO:0051879">
    <property type="term" value="F:Hsp90 protein binding"/>
    <property type="evidence" value="ECO:0007669"/>
    <property type="project" value="TreeGrafter"/>
</dbReference>
<dbReference type="SMART" id="SM00028">
    <property type="entry name" value="TPR"/>
    <property type="match status" value="2"/>
</dbReference>
<dbReference type="EMBL" id="AYKW01000056">
    <property type="protein sequence ID" value="PIL25178.1"/>
    <property type="molecule type" value="Genomic_DNA"/>
</dbReference>
<dbReference type="AlphaFoldDB" id="A0A2G8RV17"/>
<accession>A0A2G8RV17</accession>
<organism evidence="4 5">
    <name type="scientific">Ganoderma sinense ZZ0214-1</name>
    <dbReference type="NCBI Taxonomy" id="1077348"/>
    <lineage>
        <taxon>Eukaryota</taxon>
        <taxon>Fungi</taxon>
        <taxon>Dikarya</taxon>
        <taxon>Basidiomycota</taxon>
        <taxon>Agaricomycotina</taxon>
        <taxon>Agaricomycetes</taxon>
        <taxon>Polyporales</taxon>
        <taxon>Polyporaceae</taxon>
        <taxon>Ganoderma</taxon>
    </lineage>
</organism>
<dbReference type="InterPro" id="IPR019734">
    <property type="entry name" value="TPR_rpt"/>
</dbReference>
<feature type="region of interest" description="Disordered" evidence="3">
    <location>
        <begin position="70"/>
        <end position="97"/>
    </location>
</feature>
<dbReference type="Gene3D" id="1.25.40.10">
    <property type="entry name" value="Tetratricopeptide repeat domain"/>
    <property type="match status" value="1"/>
</dbReference>
<dbReference type="SUPFAM" id="SSF48452">
    <property type="entry name" value="TPR-like"/>
    <property type="match status" value="1"/>
</dbReference>
<protein>
    <submittedName>
        <fullName evidence="4">Transporter</fullName>
    </submittedName>
</protein>
<evidence type="ECO:0000313" key="5">
    <source>
        <dbReference type="Proteomes" id="UP000230002"/>
    </source>
</evidence>
<sequence length="326" mass="36283">MSAFARPCLLAVFTAARALAYLDVADRPARSSRGHYSEHSTRSTSPDSASTYAVIFIPFAFSVSFLSMSHEHSHGPGQPTHSHGPPPQIMQQQQQQQQMVMRPPDPLMQALIEESFRPVQLALGPPENAIVLCGPHKQEKCTQCNVDYRALNRLSRILVANPNLRCPPPPQVVSQNLSAAVNNTKDEGNTMFKNGMHVQALQRYTMAASIAVQRPPWEAQQLMREELSMILSNRSAAFFEAGDFLSALVDAETVITLKRPWSKGHFRKARSLMKLNKYHEAKEAIQLGLSFEPNNQEMLQMLADIESHLTTSAKSFEQPSQPIPVS</sequence>
<keyword evidence="1" id="KW-0677">Repeat</keyword>
<dbReference type="PANTHER" id="PTHR22904">
    <property type="entry name" value="TPR REPEAT CONTAINING PROTEIN"/>
    <property type="match status" value="1"/>
</dbReference>
<keyword evidence="2" id="KW-0802">TPR repeat</keyword>
<evidence type="ECO:0000256" key="1">
    <source>
        <dbReference type="ARBA" id="ARBA00022737"/>
    </source>
</evidence>
<reference evidence="4 5" key="1">
    <citation type="journal article" date="2015" name="Sci. Rep.">
        <title>Chromosome-level genome map provides insights into diverse defense mechanisms in the medicinal fungus Ganoderma sinense.</title>
        <authorList>
            <person name="Zhu Y."/>
            <person name="Xu J."/>
            <person name="Sun C."/>
            <person name="Zhou S."/>
            <person name="Xu H."/>
            <person name="Nelson D.R."/>
            <person name="Qian J."/>
            <person name="Song J."/>
            <person name="Luo H."/>
            <person name="Xiang L."/>
            <person name="Li Y."/>
            <person name="Xu Z."/>
            <person name="Ji A."/>
            <person name="Wang L."/>
            <person name="Lu S."/>
            <person name="Hayward A."/>
            <person name="Sun W."/>
            <person name="Li X."/>
            <person name="Schwartz D.C."/>
            <person name="Wang Y."/>
            <person name="Chen S."/>
        </authorList>
    </citation>
    <scope>NUCLEOTIDE SEQUENCE [LARGE SCALE GENOMIC DNA]</scope>
    <source>
        <strain evidence="4 5">ZZ0214-1</strain>
    </source>
</reference>
<dbReference type="STRING" id="1077348.A0A2G8RV17"/>
<dbReference type="PANTHER" id="PTHR22904:SF523">
    <property type="entry name" value="STRESS-INDUCED-PHOSPHOPROTEIN 1"/>
    <property type="match status" value="1"/>
</dbReference>
<proteinExistence type="predicted"/>
<dbReference type="Proteomes" id="UP000230002">
    <property type="component" value="Unassembled WGS sequence"/>
</dbReference>
<keyword evidence="5" id="KW-1185">Reference proteome</keyword>
<name>A0A2G8RV17_9APHY</name>
<comment type="caution">
    <text evidence="4">The sequence shown here is derived from an EMBL/GenBank/DDBJ whole genome shotgun (WGS) entry which is preliminary data.</text>
</comment>
<evidence type="ECO:0000256" key="3">
    <source>
        <dbReference type="SAM" id="MobiDB-lite"/>
    </source>
</evidence>
<evidence type="ECO:0000313" key="4">
    <source>
        <dbReference type="EMBL" id="PIL25178.1"/>
    </source>
</evidence>
<dbReference type="InterPro" id="IPR011990">
    <property type="entry name" value="TPR-like_helical_dom_sf"/>
</dbReference>
<gene>
    <name evidence="4" type="ORF">GSI_13067</name>
</gene>